<dbReference type="KEGG" id="dfa:DFA_01930"/>
<protein>
    <submittedName>
        <fullName evidence="2">Uncharacterized protein</fullName>
    </submittedName>
</protein>
<dbReference type="GeneID" id="14873022"/>
<reference evidence="3" key="1">
    <citation type="journal article" date="2011" name="Genome Res.">
        <title>Phylogeny-wide analysis of social amoeba genomes highlights ancient origins for complex intercellular communication.</title>
        <authorList>
            <person name="Heidel A.J."/>
            <person name="Lawal H.M."/>
            <person name="Felder M."/>
            <person name="Schilde C."/>
            <person name="Helps N.R."/>
            <person name="Tunggal B."/>
            <person name="Rivero F."/>
            <person name="John U."/>
            <person name="Schleicher M."/>
            <person name="Eichinger L."/>
            <person name="Platzer M."/>
            <person name="Noegel A.A."/>
            <person name="Schaap P."/>
            <person name="Gloeckner G."/>
        </authorList>
    </citation>
    <scope>NUCLEOTIDE SEQUENCE [LARGE SCALE GENOMIC DNA]</scope>
    <source>
        <strain evidence="3">SH3</strain>
    </source>
</reference>
<sequence length="45" mass="5601">MDIQYRRRRRRRRSSGRSRVCRKSDLKIKVQFSSVCDQDKKEKEE</sequence>
<dbReference type="Proteomes" id="UP000007797">
    <property type="component" value="Unassembled WGS sequence"/>
</dbReference>
<evidence type="ECO:0000313" key="2">
    <source>
        <dbReference type="EMBL" id="EGG22041.1"/>
    </source>
</evidence>
<dbReference type="EMBL" id="GL883010">
    <property type="protein sequence ID" value="EGG22041.1"/>
    <property type="molecule type" value="Genomic_DNA"/>
</dbReference>
<accession>F4PQT3</accession>
<feature type="region of interest" description="Disordered" evidence="1">
    <location>
        <begin position="1"/>
        <end position="22"/>
    </location>
</feature>
<evidence type="ECO:0000313" key="3">
    <source>
        <dbReference type="Proteomes" id="UP000007797"/>
    </source>
</evidence>
<evidence type="ECO:0000256" key="1">
    <source>
        <dbReference type="SAM" id="MobiDB-lite"/>
    </source>
</evidence>
<keyword evidence="3" id="KW-1185">Reference proteome</keyword>
<organism evidence="2 3">
    <name type="scientific">Cavenderia fasciculata</name>
    <name type="common">Slime mold</name>
    <name type="synonym">Dictyostelium fasciculatum</name>
    <dbReference type="NCBI Taxonomy" id="261658"/>
    <lineage>
        <taxon>Eukaryota</taxon>
        <taxon>Amoebozoa</taxon>
        <taxon>Evosea</taxon>
        <taxon>Eumycetozoa</taxon>
        <taxon>Dictyostelia</taxon>
        <taxon>Acytosteliales</taxon>
        <taxon>Cavenderiaceae</taxon>
        <taxon>Cavenderia</taxon>
    </lineage>
</organism>
<proteinExistence type="predicted"/>
<dbReference type="RefSeq" id="XP_004359892.1">
    <property type="nucleotide sequence ID" value="XM_004359835.1"/>
</dbReference>
<dbReference type="AlphaFoldDB" id="F4PQT3"/>
<gene>
    <name evidence="2" type="ORF">DFA_01930</name>
</gene>
<feature type="compositionally biased region" description="Basic residues" evidence="1">
    <location>
        <begin position="1"/>
        <end position="21"/>
    </location>
</feature>
<name>F4PQT3_CACFS</name>